<feature type="binding site" evidence="6">
    <location>
        <position position="147"/>
    </location>
    <ligand>
        <name>Mg(2+)</name>
        <dbReference type="ChEBI" id="CHEBI:18420"/>
        <label>1</label>
    </ligand>
</feature>
<keyword evidence="3 9" id="KW-0378">Hydrolase</keyword>
<feature type="site" description="Transition state stabilizer" evidence="7">
    <location>
        <position position="147"/>
    </location>
</feature>
<dbReference type="PANTHER" id="PTHR43250:SF2">
    <property type="entry name" value="EXODEOXYRIBONUCLEASE III"/>
    <property type="match status" value="1"/>
</dbReference>
<keyword evidence="6" id="KW-0464">Manganese</keyword>
<dbReference type="InterPro" id="IPR004808">
    <property type="entry name" value="AP_endonuc_1"/>
</dbReference>
<feature type="site" description="Interaction with DNA substrate" evidence="7">
    <location>
        <position position="246"/>
    </location>
</feature>
<dbReference type="InterPro" id="IPR005135">
    <property type="entry name" value="Endo/exonuclease/phosphatase"/>
</dbReference>
<reference evidence="9" key="1">
    <citation type="submission" date="2021-02" db="EMBL/GenBank/DDBJ databases">
        <title>Neisseriaceae sp. 26B isolated from the cloaca of a Common Toad-headed Turtle (Mesoclemmys nasuta).</title>
        <authorList>
            <person name="Spergser J."/>
            <person name="Busse H.-J."/>
        </authorList>
    </citation>
    <scope>NUCLEOTIDE SEQUENCE</scope>
    <source>
        <strain evidence="9">26B</strain>
    </source>
</reference>
<dbReference type="InterPro" id="IPR036691">
    <property type="entry name" value="Endo/exonu/phosph_ase_sf"/>
</dbReference>
<dbReference type="CDD" id="cd09086">
    <property type="entry name" value="ExoIII-like_AP-endo"/>
    <property type="match status" value="1"/>
</dbReference>
<dbReference type="Gene3D" id="3.60.10.10">
    <property type="entry name" value="Endonuclease/exonuclease/phosphatase"/>
    <property type="match status" value="1"/>
</dbReference>
<dbReference type="KEGG" id="ptes:JQU52_00485"/>
<dbReference type="InterPro" id="IPR020847">
    <property type="entry name" value="AP_endonuclease_F1_BS"/>
</dbReference>
<evidence type="ECO:0000256" key="1">
    <source>
        <dbReference type="ARBA" id="ARBA00007092"/>
    </source>
</evidence>
<dbReference type="EC" id="3.1.11.2" evidence="9"/>
<dbReference type="GO" id="GO:0003677">
    <property type="term" value="F:DNA binding"/>
    <property type="evidence" value="ECO:0007669"/>
    <property type="project" value="InterPro"/>
</dbReference>
<dbReference type="PROSITE" id="PS00726">
    <property type="entry name" value="AP_NUCLEASE_F1_1"/>
    <property type="match status" value="1"/>
</dbReference>
<name>A0A892ZHN9_9NEIS</name>
<dbReference type="GO" id="GO:0004519">
    <property type="term" value="F:endonuclease activity"/>
    <property type="evidence" value="ECO:0007669"/>
    <property type="project" value="InterPro"/>
</dbReference>
<dbReference type="Pfam" id="PF03372">
    <property type="entry name" value="Exo_endo_phos"/>
    <property type="match status" value="1"/>
</dbReference>
<dbReference type="AlphaFoldDB" id="A0A892ZHN9"/>
<keyword evidence="10" id="KW-1185">Reference proteome</keyword>
<organism evidence="9 10">
    <name type="scientific">Paralysiella testudinis</name>
    <dbReference type="NCBI Taxonomy" id="2809020"/>
    <lineage>
        <taxon>Bacteria</taxon>
        <taxon>Pseudomonadati</taxon>
        <taxon>Pseudomonadota</taxon>
        <taxon>Betaproteobacteria</taxon>
        <taxon>Neisseriales</taxon>
        <taxon>Neisseriaceae</taxon>
        <taxon>Paralysiella</taxon>
    </lineage>
</organism>
<feature type="binding site" evidence="6">
    <location>
        <position position="7"/>
    </location>
    <ligand>
        <name>Mg(2+)</name>
        <dbReference type="ChEBI" id="CHEBI:18420"/>
        <label>1</label>
    </ligand>
</feature>
<feature type="domain" description="Endonuclease/exonuclease/phosphatase" evidence="8">
    <location>
        <begin position="4"/>
        <end position="246"/>
    </location>
</feature>
<keyword evidence="2 6" id="KW-0479">Metal-binding</keyword>
<evidence type="ECO:0000256" key="6">
    <source>
        <dbReference type="PIRSR" id="PIRSR604808-2"/>
    </source>
</evidence>
<dbReference type="SUPFAM" id="SSF56219">
    <property type="entry name" value="DNase I-like"/>
    <property type="match status" value="1"/>
</dbReference>
<sequence>MKIATWNVNSLNVRLPHVLDWLAQHQPDVLVLQELKLDQDKFPHAEIEAAGYQAAWNGQKTYNGVAILSQHAITDVVCDMPDFADEQKRVIAASISGIRIVNVYCVNGEAVGSDKYAYKQRWFAALRDYMHGVVAKHPQTVLLGDFNIAPADLDVYDPEKWHEKILCSTPERQWFGQLLDLGLTDSLRHLDAESPSYTWWDYRMNMFRRKLGLRIDHILVSAPLLARLHSVSVDTIARGQERPSDHAPVCAVFNPA</sequence>
<dbReference type="GO" id="GO:0046872">
    <property type="term" value="F:metal ion binding"/>
    <property type="evidence" value="ECO:0007669"/>
    <property type="project" value="UniProtKB-KW"/>
</dbReference>
<comment type="similarity">
    <text evidence="1">Belongs to the DNA repair enzymes AP/ExoA family.</text>
</comment>
<gene>
    <name evidence="9" type="primary">xth</name>
    <name evidence="9" type="ORF">JQU52_00485</name>
</gene>
<keyword evidence="4 6" id="KW-0460">Magnesium</keyword>
<evidence type="ECO:0000256" key="5">
    <source>
        <dbReference type="PIRSR" id="PIRSR604808-1"/>
    </source>
</evidence>
<evidence type="ECO:0000313" key="9">
    <source>
        <dbReference type="EMBL" id="QRQ81958.1"/>
    </source>
</evidence>
<evidence type="ECO:0000256" key="4">
    <source>
        <dbReference type="ARBA" id="ARBA00022842"/>
    </source>
</evidence>
<dbReference type="InterPro" id="IPR037493">
    <property type="entry name" value="ExoIII-like"/>
</dbReference>
<evidence type="ECO:0000256" key="7">
    <source>
        <dbReference type="PIRSR" id="PIRSR604808-3"/>
    </source>
</evidence>
<dbReference type="GO" id="GO:0006281">
    <property type="term" value="P:DNA repair"/>
    <property type="evidence" value="ECO:0007669"/>
    <property type="project" value="InterPro"/>
</dbReference>
<dbReference type="PROSITE" id="PS51435">
    <property type="entry name" value="AP_NUCLEASE_F1_4"/>
    <property type="match status" value="1"/>
</dbReference>
<feature type="active site" evidence="5">
    <location>
        <position position="104"/>
    </location>
</feature>
<feature type="site" description="Important for catalytic activity" evidence="7">
    <location>
        <position position="216"/>
    </location>
</feature>
<accession>A0A892ZHN9</accession>
<evidence type="ECO:0000259" key="8">
    <source>
        <dbReference type="Pfam" id="PF03372"/>
    </source>
</evidence>
<feature type="binding site" evidence="6">
    <location>
        <position position="145"/>
    </location>
    <ligand>
        <name>Mg(2+)</name>
        <dbReference type="ChEBI" id="CHEBI:18420"/>
        <label>1</label>
    </ligand>
</feature>
<dbReference type="RefSeq" id="WP_230339256.1">
    <property type="nucleotide sequence ID" value="NZ_CP069798.1"/>
</dbReference>
<protein>
    <submittedName>
        <fullName evidence="9">Exodeoxyribonuclease III</fullName>
        <ecNumber evidence="9">3.1.11.2</ecNumber>
    </submittedName>
</protein>
<evidence type="ECO:0000313" key="10">
    <source>
        <dbReference type="Proteomes" id="UP000653156"/>
    </source>
</evidence>
<feature type="active site" description="Proton donor/acceptor" evidence="5">
    <location>
        <position position="145"/>
    </location>
</feature>
<feature type="binding site" evidence="6">
    <location>
        <position position="245"/>
    </location>
    <ligand>
        <name>Mg(2+)</name>
        <dbReference type="ChEBI" id="CHEBI:18420"/>
        <label>1</label>
    </ligand>
</feature>
<dbReference type="GO" id="GO:0008311">
    <property type="term" value="F:double-stranded DNA 3'-5' DNA exonuclease activity"/>
    <property type="evidence" value="ECO:0007669"/>
    <property type="project" value="UniProtKB-EC"/>
</dbReference>
<comment type="cofactor">
    <cofactor evidence="6">
        <name>Mg(2+)</name>
        <dbReference type="ChEBI" id="CHEBI:18420"/>
    </cofactor>
    <cofactor evidence="6">
        <name>Mn(2+)</name>
        <dbReference type="ChEBI" id="CHEBI:29035"/>
    </cofactor>
    <text evidence="6">Probably binds two magnesium or manganese ions per subunit.</text>
</comment>
<dbReference type="NCBIfam" id="TIGR00633">
    <property type="entry name" value="xth"/>
    <property type="match status" value="1"/>
</dbReference>
<feature type="binding site" evidence="6">
    <location>
        <position position="34"/>
    </location>
    <ligand>
        <name>Mg(2+)</name>
        <dbReference type="ChEBI" id="CHEBI:18420"/>
        <label>1</label>
    </ligand>
</feature>
<evidence type="ECO:0000256" key="3">
    <source>
        <dbReference type="ARBA" id="ARBA00022801"/>
    </source>
</evidence>
<dbReference type="EMBL" id="CP069798">
    <property type="protein sequence ID" value="QRQ81958.1"/>
    <property type="molecule type" value="Genomic_DNA"/>
</dbReference>
<proteinExistence type="inferred from homology"/>
<evidence type="ECO:0000256" key="2">
    <source>
        <dbReference type="ARBA" id="ARBA00022723"/>
    </source>
</evidence>
<feature type="active site" description="Proton acceptor" evidence="5">
    <location>
        <position position="246"/>
    </location>
</feature>
<dbReference type="NCBIfam" id="TIGR00195">
    <property type="entry name" value="exoDNase_III"/>
    <property type="match status" value="1"/>
</dbReference>
<feature type="binding site" evidence="6">
    <location>
        <position position="246"/>
    </location>
    <ligand>
        <name>Mg(2+)</name>
        <dbReference type="ChEBI" id="CHEBI:18420"/>
        <label>1</label>
    </ligand>
</feature>
<dbReference type="Proteomes" id="UP000653156">
    <property type="component" value="Chromosome"/>
</dbReference>
<dbReference type="PANTHER" id="PTHR43250">
    <property type="entry name" value="EXODEOXYRIBONUCLEASE III"/>
    <property type="match status" value="1"/>
</dbReference>